<evidence type="ECO:0000256" key="1">
    <source>
        <dbReference type="SAM" id="Phobius"/>
    </source>
</evidence>
<accession>A0AAV4BLQ6</accession>
<sequence length="704" mass="78316">MMVWFLYGASPQQGDLGLSSPPSGQGDRRVPEDFRADSLATVLPTAYQKNAEDIMPVHNKVISGFQAHPSGQCTGGETRTCDTKISADLRADLLTTVPPQKTSVDDITLNPFELDQRMMFCGALRSALLLALILPGSLEDILEIIFPSYNETQIIFHENSFERFQQRCLCEDTNGGCKVLLSGLNSGNLSVTQELSTDLDNYSPRYICYAPWIRVNYLYCYRQREIEDIRLRCDNATYSQKTYHIDFTHLVGCQTQCINIKLCVSLSAGRDLLQALRLFAADGECKISTPSPTTTISELQENKDYNHVAAITAGVIVPAIIIVTIMGLVVSFLFRRKRRKNTKNKDNKEASSGNYIDMSCSAEGFRPVSQETRGSDYIDMSSSAEGFRPVSVDTRGSDYINMSCSAKGLRPVSEETMGSDYIDMSCSAKGLRPVSDYIDMSYSAEGFRPVSKETGGSDYIEMSCSAKGLRPVSQEARGSDYIDMSCSAEGSRPVSEETRGSDYIEMSCFAKGLRPVSQETRGSDYIDMSYSAEGFRPVSKETGGSDYIDMSSFAEGFRPVDTRGSDYIDMSCSAEGFCPVSQETRDSDYINMSCSAKGLRPVSQETRGSDYIDMSYSVEGFRPVSEETRGSDYIDMSCFAENFRPVSQETPVTLQSEDDEEIYLDKEKRQQINQTSESIYGNIRDFPKLKSHDDINENIISIRM</sequence>
<keyword evidence="3" id="KW-1185">Reference proteome</keyword>
<dbReference type="EMBL" id="BLXT01005114">
    <property type="protein sequence ID" value="GFO19862.1"/>
    <property type="molecule type" value="Genomic_DNA"/>
</dbReference>
<reference evidence="2 3" key="1">
    <citation type="journal article" date="2021" name="Elife">
        <title>Chloroplast acquisition without the gene transfer in kleptoplastic sea slugs, Plakobranchus ocellatus.</title>
        <authorList>
            <person name="Maeda T."/>
            <person name="Takahashi S."/>
            <person name="Yoshida T."/>
            <person name="Shimamura S."/>
            <person name="Takaki Y."/>
            <person name="Nagai Y."/>
            <person name="Toyoda A."/>
            <person name="Suzuki Y."/>
            <person name="Arimoto A."/>
            <person name="Ishii H."/>
            <person name="Satoh N."/>
            <person name="Nishiyama T."/>
            <person name="Hasebe M."/>
            <person name="Maruyama T."/>
            <person name="Minagawa J."/>
            <person name="Obokata J."/>
            <person name="Shigenobu S."/>
        </authorList>
    </citation>
    <scope>NUCLEOTIDE SEQUENCE [LARGE SCALE GENOMIC DNA]</scope>
</reference>
<evidence type="ECO:0000313" key="2">
    <source>
        <dbReference type="EMBL" id="GFO19862.1"/>
    </source>
</evidence>
<keyword evidence="1" id="KW-0812">Transmembrane</keyword>
<dbReference type="AlphaFoldDB" id="A0AAV4BLQ6"/>
<comment type="caution">
    <text evidence="2">The sequence shown here is derived from an EMBL/GenBank/DDBJ whole genome shotgun (WGS) entry which is preliminary data.</text>
</comment>
<feature type="transmembrane region" description="Helical" evidence="1">
    <location>
        <begin position="308"/>
        <end position="334"/>
    </location>
</feature>
<keyword evidence="1" id="KW-0472">Membrane</keyword>
<evidence type="ECO:0000313" key="3">
    <source>
        <dbReference type="Proteomes" id="UP000735302"/>
    </source>
</evidence>
<dbReference type="Proteomes" id="UP000735302">
    <property type="component" value="Unassembled WGS sequence"/>
</dbReference>
<dbReference type="CDD" id="cd12087">
    <property type="entry name" value="TM_EGFR-like"/>
    <property type="match status" value="1"/>
</dbReference>
<name>A0AAV4BLQ6_9GAST</name>
<organism evidence="2 3">
    <name type="scientific">Plakobranchus ocellatus</name>
    <dbReference type="NCBI Taxonomy" id="259542"/>
    <lineage>
        <taxon>Eukaryota</taxon>
        <taxon>Metazoa</taxon>
        <taxon>Spiralia</taxon>
        <taxon>Lophotrochozoa</taxon>
        <taxon>Mollusca</taxon>
        <taxon>Gastropoda</taxon>
        <taxon>Heterobranchia</taxon>
        <taxon>Euthyneura</taxon>
        <taxon>Panpulmonata</taxon>
        <taxon>Sacoglossa</taxon>
        <taxon>Placobranchoidea</taxon>
        <taxon>Plakobranchidae</taxon>
        <taxon>Plakobranchus</taxon>
    </lineage>
</organism>
<gene>
    <name evidence="2" type="ORF">PoB_004636700</name>
</gene>
<protein>
    <submittedName>
        <fullName evidence="2">Cell wall surface anchor family protein</fullName>
    </submittedName>
</protein>
<proteinExistence type="predicted"/>
<keyword evidence="1" id="KW-1133">Transmembrane helix</keyword>